<evidence type="ECO:0008006" key="3">
    <source>
        <dbReference type="Google" id="ProtNLM"/>
    </source>
</evidence>
<reference evidence="1 2" key="1">
    <citation type="journal article" date="2006" name="Environ. Microbiol.">
        <title>Whole genome analysis of the marine Bacteroidetes'Gramella forsetii' reveals adaptations to degradation of polymeric organic matter.</title>
        <authorList>
            <person name="Bauer M."/>
            <person name="Kube M."/>
            <person name="Teeling H."/>
            <person name="Richter M."/>
            <person name="Lombardot T."/>
            <person name="Allers E."/>
            <person name="Wuerdemann C.A."/>
            <person name="Quast C."/>
            <person name="Kuhl H."/>
            <person name="Knaust F."/>
            <person name="Woebken D."/>
            <person name="Bischof K."/>
            <person name="Mussmann M."/>
            <person name="Choudhuri J.V."/>
            <person name="Meyer F."/>
            <person name="Reinhardt R."/>
            <person name="Amann R.I."/>
            <person name="Gloeckner F.O."/>
        </authorList>
    </citation>
    <scope>NUCLEOTIDE SEQUENCE [LARGE SCALE GENOMIC DNA]</scope>
    <source>
        <strain evidence="2">DSM 17595 / CGMCC 1.15422 / KT0803</strain>
    </source>
</reference>
<proteinExistence type="predicted"/>
<dbReference type="AlphaFoldDB" id="A0M0G4"/>
<organism evidence="1 2">
    <name type="scientific">Christiangramia forsetii (strain DSM 17595 / CGMCC 1.15422 / KT0803)</name>
    <name type="common">Gramella forsetii</name>
    <dbReference type="NCBI Taxonomy" id="411154"/>
    <lineage>
        <taxon>Bacteria</taxon>
        <taxon>Pseudomonadati</taxon>
        <taxon>Bacteroidota</taxon>
        <taxon>Flavobacteriia</taxon>
        <taxon>Flavobacteriales</taxon>
        <taxon>Flavobacteriaceae</taxon>
        <taxon>Christiangramia</taxon>
    </lineage>
</organism>
<dbReference type="HOGENOM" id="CLU_2508064_0_0_10"/>
<dbReference type="Proteomes" id="UP000000755">
    <property type="component" value="Chromosome"/>
</dbReference>
<dbReference type="STRING" id="411154.GFO_1135"/>
<accession>A0M0G4</accession>
<evidence type="ECO:0000313" key="2">
    <source>
        <dbReference type="Proteomes" id="UP000000755"/>
    </source>
</evidence>
<protein>
    <recommendedName>
        <fullName evidence="3">Type II toxin-antitoxin system RelE/ParE family toxin</fullName>
    </recommendedName>
</protein>
<sequence length="85" mass="10043">MCRKSIILETRKEDVKSDNSAFLIPQLAITANRCPKSSNFKDIYKCVVTEHTTFYYRIFSSKKEIEIITIFDTRQHPQKLKKDIE</sequence>
<dbReference type="KEGG" id="gfo:GFO_1135"/>
<gene>
    <name evidence="1" type="ordered locus">GFO_1135</name>
</gene>
<dbReference type="EMBL" id="CU207366">
    <property type="protein sequence ID" value="CAL66109.1"/>
    <property type="molecule type" value="Genomic_DNA"/>
</dbReference>
<dbReference type="eggNOG" id="COG3668">
    <property type="taxonomic scope" value="Bacteria"/>
</dbReference>
<evidence type="ECO:0000313" key="1">
    <source>
        <dbReference type="EMBL" id="CAL66109.1"/>
    </source>
</evidence>
<name>A0M0G4_CHRFK</name>